<reference evidence="1" key="1">
    <citation type="journal article" date="2023" name="Insect Mol. Biol.">
        <title>Genome sequencing provides insights into the evolution of gene families encoding plant cell wall-degrading enzymes in longhorned beetles.</title>
        <authorList>
            <person name="Shin N.R."/>
            <person name="Okamura Y."/>
            <person name="Kirsch R."/>
            <person name="Pauchet Y."/>
        </authorList>
    </citation>
    <scope>NUCLEOTIDE SEQUENCE</scope>
    <source>
        <strain evidence="1">RBIC_L_NR</strain>
    </source>
</reference>
<evidence type="ECO:0000313" key="2">
    <source>
        <dbReference type="Proteomes" id="UP001162156"/>
    </source>
</evidence>
<protein>
    <submittedName>
        <fullName evidence="1">Uncharacterized protein</fullName>
    </submittedName>
</protein>
<organism evidence="1 2">
    <name type="scientific">Rhamnusium bicolor</name>
    <dbReference type="NCBI Taxonomy" id="1586634"/>
    <lineage>
        <taxon>Eukaryota</taxon>
        <taxon>Metazoa</taxon>
        <taxon>Ecdysozoa</taxon>
        <taxon>Arthropoda</taxon>
        <taxon>Hexapoda</taxon>
        <taxon>Insecta</taxon>
        <taxon>Pterygota</taxon>
        <taxon>Neoptera</taxon>
        <taxon>Endopterygota</taxon>
        <taxon>Coleoptera</taxon>
        <taxon>Polyphaga</taxon>
        <taxon>Cucujiformia</taxon>
        <taxon>Chrysomeloidea</taxon>
        <taxon>Cerambycidae</taxon>
        <taxon>Lepturinae</taxon>
        <taxon>Rhagiini</taxon>
        <taxon>Rhamnusium</taxon>
    </lineage>
</organism>
<name>A0AAV8WW03_9CUCU</name>
<dbReference type="Proteomes" id="UP001162156">
    <property type="component" value="Unassembled WGS sequence"/>
</dbReference>
<comment type="caution">
    <text evidence="1">The sequence shown here is derived from an EMBL/GenBank/DDBJ whole genome shotgun (WGS) entry which is preliminary data.</text>
</comment>
<dbReference type="AlphaFoldDB" id="A0AAV8WW03"/>
<dbReference type="EMBL" id="JANEYF010004667">
    <property type="protein sequence ID" value="KAJ8930427.1"/>
    <property type="molecule type" value="Genomic_DNA"/>
</dbReference>
<gene>
    <name evidence="1" type="ORF">NQ314_016753</name>
</gene>
<proteinExistence type="predicted"/>
<evidence type="ECO:0000313" key="1">
    <source>
        <dbReference type="EMBL" id="KAJ8930427.1"/>
    </source>
</evidence>
<accession>A0AAV8WW03</accession>
<keyword evidence="2" id="KW-1185">Reference proteome</keyword>
<sequence>MSVRDGGGPMSDLIEKLCSSSNGIHAYRKFSTSWNAAYIRFFLRGRQNNAFKATLTPVLCK</sequence>